<dbReference type="Proteomes" id="UP000030689">
    <property type="component" value="Unassembled WGS sequence"/>
</dbReference>
<proteinExistence type="predicted"/>
<dbReference type="Gramene" id="ESQ42180">
    <property type="protein sequence ID" value="ESQ42180"/>
    <property type="gene ID" value="EUTSA_v10015144mg"/>
</dbReference>
<keyword evidence="2" id="KW-1185">Reference proteome</keyword>
<sequence length="91" mass="10712">MCKIRVIQIHIKRSIQPHKLDVVIWRSDRTSVALRFESMNSLEISCKPTHKSPVQWRYNLQVDLFALFFHRCCFVSHLAKPDKIPACIHVV</sequence>
<name>V4KW11_EUTSA</name>
<organism evidence="1 2">
    <name type="scientific">Eutrema salsugineum</name>
    <name type="common">Saltwater cress</name>
    <name type="synonym">Sisymbrium salsugineum</name>
    <dbReference type="NCBI Taxonomy" id="72664"/>
    <lineage>
        <taxon>Eukaryota</taxon>
        <taxon>Viridiplantae</taxon>
        <taxon>Streptophyta</taxon>
        <taxon>Embryophyta</taxon>
        <taxon>Tracheophyta</taxon>
        <taxon>Spermatophyta</taxon>
        <taxon>Magnoliopsida</taxon>
        <taxon>eudicotyledons</taxon>
        <taxon>Gunneridae</taxon>
        <taxon>Pentapetalae</taxon>
        <taxon>rosids</taxon>
        <taxon>malvids</taxon>
        <taxon>Brassicales</taxon>
        <taxon>Brassicaceae</taxon>
        <taxon>Eutremeae</taxon>
        <taxon>Eutrema</taxon>
    </lineage>
</organism>
<evidence type="ECO:0000313" key="1">
    <source>
        <dbReference type="EMBL" id="ESQ42180.1"/>
    </source>
</evidence>
<accession>V4KW11</accession>
<dbReference type="EMBL" id="KI517464">
    <property type="protein sequence ID" value="ESQ42180.1"/>
    <property type="molecule type" value="Genomic_DNA"/>
</dbReference>
<protein>
    <submittedName>
        <fullName evidence="1">Uncharacterized protein</fullName>
    </submittedName>
</protein>
<reference evidence="1 2" key="1">
    <citation type="journal article" date="2013" name="Front. Plant Sci.">
        <title>The Reference Genome of the Halophytic Plant Eutrema salsugineum.</title>
        <authorList>
            <person name="Yang R."/>
            <person name="Jarvis D.E."/>
            <person name="Chen H."/>
            <person name="Beilstein M.A."/>
            <person name="Grimwood J."/>
            <person name="Jenkins J."/>
            <person name="Shu S."/>
            <person name="Prochnik S."/>
            <person name="Xin M."/>
            <person name="Ma C."/>
            <person name="Schmutz J."/>
            <person name="Wing R.A."/>
            <person name="Mitchell-Olds T."/>
            <person name="Schumaker K.S."/>
            <person name="Wang X."/>
        </authorList>
    </citation>
    <scope>NUCLEOTIDE SEQUENCE [LARGE SCALE GENOMIC DNA]</scope>
</reference>
<dbReference type="AlphaFoldDB" id="V4KW11"/>
<evidence type="ECO:0000313" key="2">
    <source>
        <dbReference type="Proteomes" id="UP000030689"/>
    </source>
</evidence>
<gene>
    <name evidence="1" type="ORF">EUTSA_v10015144mg</name>
</gene>
<dbReference type="KEGG" id="eus:EUTSA_v10015144mg"/>